<name>A0A131ZA09_RHIAP</name>
<dbReference type="PANTHER" id="PTHR31551:SF1">
    <property type="entry name" value="COILED-COIL DOMAIN-CONTAINING PROTEIN 12"/>
    <property type="match status" value="1"/>
</dbReference>
<reference evidence="2" key="1">
    <citation type="journal article" date="2016" name="Ticks Tick Borne Dis.">
        <title>De novo assembly and annotation of the salivary gland transcriptome of Rhipicephalus appendiculatus male and female ticks during blood feeding.</title>
        <authorList>
            <person name="de Castro M.H."/>
            <person name="de Klerk D."/>
            <person name="Pienaar R."/>
            <person name="Latif A.A."/>
            <person name="Rees D.J."/>
            <person name="Mans B.J."/>
        </authorList>
    </citation>
    <scope>NUCLEOTIDE SEQUENCE</scope>
    <source>
        <tissue evidence="2">Salivary glands</tissue>
    </source>
</reference>
<evidence type="ECO:0000313" key="2">
    <source>
        <dbReference type="EMBL" id="JAP87650.1"/>
    </source>
</evidence>
<feature type="compositionally biased region" description="Basic and acidic residues" evidence="1">
    <location>
        <begin position="35"/>
        <end position="52"/>
    </location>
</feature>
<dbReference type="InterPro" id="IPR013169">
    <property type="entry name" value="mRNA_splic_Cwf18-like"/>
</dbReference>
<sequence>AFQNGAGHVGAVRVMAADEQVGSLEEQALKRKERLRALREKKTSANDAEDKPAVQGSLPKPVFRSYRPEDEALKESVIPDISPAAIEQEIKEKIAVGDPEQLAKEVDLASLAPRKPDWDLKRDVSKKLEKLERRTRRAIAELIRERLSSGDLATAVNTASGPQNIDSD</sequence>
<dbReference type="Pfam" id="PF08315">
    <property type="entry name" value="cwf18"/>
    <property type="match status" value="1"/>
</dbReference>
<feature type="region of interest" description="Disordered" evidence="1">
    <location>
        <begin position="35"/>
        <end position="63"/>
    </location>
</feature>
<proteinExistence type="predicted"/>
<dbReference type="AlphaFoldDB" id="A0A131ZA09"/>
<evidence type="ECO:0000256" key="1">
    <source>
        <dbReference type="SAM" id="MobiDB-lite"/>
    </source>
</evidence>
<protein>
    <submittedName>
        <fullName evidence="2">Coiled-coil domain-containing protein 12</fullName>
    </submittedName>
</protein>
<feature type="non-terminal residue" evidence="2">
    <location>
        <position position="1"/>
    </location>
</feature>
<organism evidence="2">
    <name type="scientific">Rhipicephalus appendiculatus</name>
    <name type="common">Brown ear tick</name>
    <dbReference type="NCBI Taxonomy" id="34631"/>
    <lineage>
        <taxon>Eukaryota</taxon>
        <taxon>Metazoa</taxon>
        <taxon>Ecdysozoa</taxon>
        <taxon>Arthropoda</taxon>
        <taxon>Chelicerata</taxon>
        <taxon>Arachnida</taxon>
        <taxon>Acari</taxon>
        <taxon>Parasitiformes</taxon>
        <taxon>Ixodida</taxon>
        <taxon>Ixodoidea</taxon>
        <taxon>Ixodidae</taxon>
        <taxon>Rhipicephalinae</taxon>
        <taxon>Rhipicephalus</taxon>
        <taxon>Rhipicephalus</taxon>
    </lineage>
</organism>
<dbReference type="EMBL" id="GEDV01000907">
    <property type="protein sequence ID" value="JAP87650.1"/>
    <property type="molecule type" value="Transcribed_RNA"/>
</dbReference>
<dbReference type="GO" id="GO:0071014">
    <property type="term" value="C:post-mRNA release spliceosomal complex"/>
    <property type="evidence" value="ECO:0007669"/>
    <property type="project" value="TreeGrafter"/>
</dbReference>
<dbReference type="GO" id="GO:0005684">
    <property type="term" value="C:U2-type spliceosomal complex"/>
    <property type="evidence" value="ECO:0007669"/>
    <property type="project" value="TreeGrafter"/>
</dbReference>
<dbReference type="PANTHER" id="PTHR31551">
    <property type="entry name" value="PRE-MRNA-SPLICING FACTOR CWF18"/>
    <property type="match status" value="1"/>
</dbReference>
<accession>A0A131ZA09</accession>